<proteinExistence type="predicted"/>
<gene>
    <name evidence="1" type="ORF">OWV82_013605</name>
</gene>
<comment type="caution">
    <text evidence="1">The sequence shown here is derived from an EMBL/GenBank/DDBJ whole genome shotgun (WGS) entry which is preliminary data.</text>
</comment>
<evidence type="ECO:0000313" key="1">
    <source>
        <dbReference type="EMBL" id="KAJ4715222.1"/>
    </source>
</evidence>
<name>A0ACC1XUT8_MELAZ</name>
<accession>A0ACC1XUT8</accession>
<dbReference type="Proteomes" id="UP001164539">
    <property type="component" value="Chromosome 7"/>
</dbReference>
<organism evidence="1 2">
    <name type="scientific">Melia azedarach</name>
    <name type="common">Chinaberry tree</name>
    <dbReference type="NCBI Taxonomy" id="155640"/>
    <lineage>
        <taxon>Eukaryota</taxon>
        <taxon>Viridiplantae</taxon>
        <taxon>Streptophyta</taxon>
        <taxon>Embryophyta</taxon>
        <taxon>Tracheophyta</taxon>
        <taxon>Spermatophyta</taxon>
        <taxon>Magnoliopsida</taxon>
        <taxon>eudicotyledons</taxon>
        <taxon>Gunneridae</taxon>
        <taxon>Pentapetalae</taxon>
        <taxon>rosids</taxon>
        <taxon>malvids</taxon>
        <taxon>Sapindales</taxon>
        <taxon>Meliaceae</taxon>
        <taxon>Melia</taxon>
    </lineage>
</organism>
<dbReference type="EMBL" id="CM051400">
    <property type="protein sequence ID" value="KAJ4715222.1"/>
    <property type="molecule type" value="Genomic_DNA"/>
</dbReference>
<sequence>MTPRFSAMALQICLALSVSNHNSCIKFLSSTKTLLSISVTKPSFSYQKCNPRYRNADNKESVVQLSPFLSRRQLSFSSFVPLLYGLYPEISKASLPEDVELERYTDSKEGFTLLKPSSWIKVDKAGATVLFEEANKGSNNVGVVVNPVRLSSLGEFGTPQFVADKLLQAEKRKESTNDAQLIGVAERSGQGGLQVYEFEYKVDSSRGGIKRIFSAAFVTSRKLYLLNITHSDKPESPLDTHTRMMLEEVLHSFDAAPMT</sequence>
<reference evidence="1 2" key="1">
    <citation type="journal article" date="2023" name="Science">
        <title>Complex scaffold remodeling in plant triterpene biosynthesis.</title>
        <authorList>
            <person name="De La Pena R."/>
            <person name="Hodgson H."/>
            <person name="Liu J.C."/>
            <person name="Stephenson M.J."/>
            <person name="Martin A.C."/>
            <person name="Owen C."/>
            <person name="Harkess A."/>
            <person name="Leebens-Mack J."/>
            <person name="Jimenez L.E."/>
            <person name="Osbourn A."/>
            <person name="Sattely E.S."/>
        </authorList>
    </citation>
    <scope>NUCLEOTIDE SEQUENCE [LARGE SCALE GENOMIC DNA]</scope>
    <source>
        <strain evidence="2">cv. JPN11</strain>
        <tissue evidence="1">Leaf</tissue>
    </source>
</reference>
<protein>
    <submittedName>
        <fullName evidence="1">PsbP domain-containing protein</fullName>
    </submittedName>
</protein>
<evidence type="ECO:0000313" key="2">
    <source>
        <dbReference type="Proteomes" id="UP001164539"/>
    </source>
</evidence>
<keyword evidence="2" id="KW-1185">Reference proteome</keyword>